<dbReference type="GO" id="GO:0003677">
    <property type="term" value="F:DNA binding"/>
    <property type="evidence" value="ECO:0007669"/>
    <property type="project" value="InterPro"/>
</dbReference>
<dbReference type="InterPro" id="IPR001387">
    <property type="entry name" value="Cro/C1-type_HTH"/>
</dbReference>
<dbReference type="RefSeq" id="WP_101637885.1">
    <property type="nucleotide sequence ID" value="NZ_JAHAIH010000015.1"/>
</dbReference>
<dbReference type="SUPFAM" id="SSF47413">
    <property type="entry name" value="lambda repressor-like DNA-binding domains"/>
    <property type="match status" value="1"/>
</dbReference>
<protein>
    <recommendedName>
        <fullName evidence="2">HTH cro/C1-type domain-containing protein</fullName>
    </recommendedName>
</protein>
<accession>A0A2I1KVZ6</accession>
<reference evidence="3 4" key="1">
    <citation type="submission" date="2017-12" db="EMBL/GenBank/DDBJ databases">
        <title>Phylogenetic diversity of female urinary microbiome.</title>
        <authorList>
            <person name="Thomas-White K."/>
            <person name="Wolfe A.J."/>
        </authorList>
    </citation>
    <scope>NUCLEOTIDE SEQUENCE [LARGE SCALE GENOMIC DNA]</scope>
    <source>
        <strain evidence="3 4">UMB0319</strain>
    </source>
</reference>
<dbReference type="Proteomes" id="UP000234778">
    <property type="component" value="Unassembled WGS sequence"/>
</dbReference>
<dbReference type="Pfam" id="PF13443">
    <property type="entry name" value="HTH_26"/>
    <property type="match status" value="1"/>
</dbReference>
<proteinExistence type="predicted"/>
<feature type="compositionally biased region" description="Polar residues" evidence="1">
    <location>
        <begin position="1"/>
        <end position="23"/>
    </location>
</feature>
<sequence>MGRRQASNAQLAAASEMSTSSVSRKVGGERLITLDEFAAMSLALDVEPDEMFNRAARIVRAA</sequence>
<dbReference type="GeneID" id="81709398"/>
<evidence type="ECO:0000313" key="4">
    <source>
        <dbReference type="Proteomes" id="UP000234778"/>
    </source>
</evidence>
<feature type="region of interest" description="Disordered" evidence="1">
    <location>
        <begin position="1"/>
        <end position="24"/>
    </location>
</feature>
<feature type="domain" description="HTH cro/C1-type" evidence="2">
    <location>
        <begin position="1"/>
        <end position="53"/>
    </location>
</feature>
<gene>
    <name evidence="3" type="ORF">CYJ26_02765</name>
</gene>
<dbReference type="InterPro" id="IPR010982">
    <property type="entry name" value="Lambda_DNA-bd_dom_sf"/>
</dbReference>
<evidence type="ECO:0000256" key="1">
    <source>
        <dbReference type="SAM" id="MobiDB-lite"/>
    </source>
</evidence>
<dbReference type="Gene3D" id="1.10.260.40">
    <property type="entry name" value="lambda repressor-like DNA-binding domains"/>
    <property type="match status" value="1"/>
</dbReference>
<dbReference type="AlphaFoldDB" id="A0A2I1KVZ6"/>
<comment type="caution">
    <text evidence="3">The sequence shown here is derived from an EMBL/GenBank/DDBJ whole genome shotgun (WGS) entry which is preliminary data.</text>
</comment>
<evidence type="ECO:0000259" key="2">
    <source>
        <dbReference type="Pfam" id="PF13443"/>
    </source>
</evidence>
<dbReference type="EMBL" id="PKHA01000001">
    <property type="protein sequence ID" value="PKY99803.1"/>
    <property type="molecule type" value="Genomic_DNA"/>
</dbReference>
<name>A0A2I1KVZ6_9ACTO</name>
<evidence type="ECO:0000313" key="3">
    <source>
        <dbReference type="EMBL" id="PKY99803.1"/>
    </source>
</evidence>
<organism evidence="3 4">
    <name type="scientific">Actinomyces urogenitalis</name>
    <dbReference type="NCBI Taxonomy" id="103621"/>
    <lineage>
        <taxon>Bacteria</taxon>
        <taxon>Bacillati</taxon>
        <taxon>Actinomycetota</taxon>
        <taxon>Actinomycetes</taxon>
        <taxon>Actinomycetales</taxon>
        <taxon>Actinomycetaceae</taxon>
        <taxon>Actinomyces</taxon>
    </lineage>
</organism>